<evidence type="ECO:0000313" key="2">
    <source>
        <dbReference type="Proteomes" id="UP000830395"/>
    </source>
</evidence>
<sequence length="185" mass="21295">MTLSNTGIWDTAITSDKHYFTFVGLQDELKECDDVKKSYNKLKADFDNSVSKLNDTLINQVFTIQALNQDIKKLEDKISSSEGNVDELQKQLTEKNRKLEDSQVELKELDLQNAQLIEQLADLSEQLNTAVEDNEQDRQQRNACLKKEEELSHLNNNTADVIDDNKRLRDDVMKDESLVSRKALF</sequence>
<dbReference type="EMBL" id="CM040983">
    <property type="protein sequence ID" value="MCJ8736258.1"/>
    <property type="molecule type" value="Genomic_DNA"/>
</dbReference>
<name>A0ACC5YKD6_9TELE</name>
<keyword evidence="2" id="KW-1185">Reference proteome</keyword>
<protein>
    <submittedName>
        <fullName evidence="1">Uncharacterized protein</fullName>
    </submittedName>
</protein>
<organism evidence="1 2">
    <name type="scientific">Pangasius djambal</name>
    <dbReference type="NCBI Taxonomy" id="1691987"/>
    <lineage>
        <taxon>Eukaryota</taxon>
        <taxon>Metazoa</taxon>
        <taxon>Chordata</taxon>
        <taxon>Craniata</taxon>
        <taxon>Vertebrata</taxon>
        <taxon>Euteleostomi</taxon>
        <taxon>Actinopterygii</taxon>
        <taxon>Neopterygii</taxon>
        <taxon>Teleostei</taxon>
        <taxon>Ostariophysi</taxon>
        <taxon>Siluriformes</taxon>
        <taxon>Pangasiidae</taxon>
        <taxon>Pangasius</taxon>
    </lineage>
</organism>
<accession>A0ACC5YKD6</accession>
<reference evidence="1" key="1">
    <citation type="submission" date="2020-02" db="EMBL/GenBank/DDBJ databases">
        <title>Genome sequencing of the panga catfish, Pangasius djambal.</title>
        <authorList>
            <person name="Wen M."/>
            <person name="Zahm M."/>
            <person name="Roques C."/>
            <person name="Cabau C."/>
            <person name="Klopp C."/>
            <person name="Donnadieu C."/>
            <person name="Jouanno E."/>
            <person name="Avarre J.-C."/>
            <person name="Campet M."/>
            <person name="Ha T."/>
            <person name="Dugue R."/>
            <person name="Lampietro C."/>
            <person name="Louis A."/>
            <person name="Herpin A."/>
            <person name="Echchiki A."/>
            <person name="Berthelot C."/>
            <person name="Parey E."/>
            <person name="Roest-Crollius H."/>
            <person name="Braasch I."/>
            <person name="Postlethwait J.H."/>
            <person name="Bobe J."/>
            <person name="Montfort J."/>
            <person name="Bouchez O."/>
            <person name="Begum T."/>
            <person name="Schartl M."/>
            <person name="Gustiano R."/>
            <person name="Guiguen Y."/>
        </authorList>
    </citation>
    <scope>NUCLEOTIDE SEQUENCE</scope>
    <source>
        <strain evidence="1">Pdj_M5554</strain>
    </source>
</reference>
<comment type="caution">
    <text evidence="1">The sequence shown here is derived from an EMBL/GenBank/DDBJ whole genome shotgun (WGS) entry which is preliminary data.</text>
</comment>
<proteinExistence type="predicted"/>
<evidence type="ECO:0000313" key="1">
    <source>
        <dbReference type="EMBL" id="MCJ8736258.1"/>
    </source>
</evidence>
<dbReference type="Proteomes" id="UP000830395">
    <property type="component" value="Chromosome 9"/>
</dbReference>
<gene>
    <name evidence="1" type="ORF">PDJAM_G00256850</name>
</gene>